<name>A0A6J2UXD8_CHACN</name>
<feature type="signal peptide" evidence="5">
    <location>
        <begin position="1"/>
        <end position="22"/>
    </location>
</feature>
<evidence type="ECO:0000256" key="3">
    <source>
        <dbReference type="ARBA" id="ARBA00022525"/>
    </source>
</evidence>
<dbReference type="GO" id="GO:0001525">
    <property type="term" value="P:angiogenesis"/>
    <property type="evidence" value="ECO:0007669"/>
    <property type="project" value="TreeGrafter"/>
</dbReference>
<evidence type="ECO:0000256" key="5">
    <source>
        <dbReference type="SAM" id="SignalP"/>
    </source>
</evidence>
<dbReference type="GO" id="GO:0003676">
    <property type="term" value="F:nucleic acid binding"/>
    <property type="evidence" value="ECO:0007669"/>
    <property type="project" value="InterPro"/>
</dbReference>
<dbReference type="Gene3D" id="3.10.130.10">
    <property type="entry name" value="Ribonuclease A-like domain"/>
    <property type="match status" value="1"/>
</dbReference>
<dbReference type="AlphaFoldDB" id="A0A6J2UXD8"/>
<dbReference type="RefSeq" id="XP_030623736.1">
    <property type="nucleotide sequence ID" value="XM_030767876.1"/>
</dbReference>
<proteinExistence type="inferred from homology"/>
<feature type="chain" id="PRO_5026968721" evidence="5">
    <location>
        <begin position="23"/>
        <end position="150"/>
    </location>
</feature>
<dbReference type="GO" id="GO:0050830">
    <property type="term" value="P:defense response to Gram-positive bacterium"/>
    <property type="evidence" value="ECO:0007669"/>
    <property type="project" value="TreeGrafter"/>
</dbReference>
<dbReference type="SUPFAM" id="SSF54076">
    <property type="entry name" value="RNase A-like"/>
    <property type="match status" value="1"/>
</dbReference>
<dbReference type="GO" id="GO:0050829">
    <property type="term" value="P:defense response to Gram-negative bacterium"/>
    <property type="evidence" value="ECO:0007669"/>
    <property type="project" value="TreeGrafter"/>
</dbReference>
<dbReference type="InParanoid" id="A0A6J2UXD8"/>
<dbReference type="PANTHER" id="PTHR11437">
    <property type="entry name" value="RIBONUCLEASE"/>
    <property type="match status" value="1"/>
</dbReference>
<keyword evidence="7" id="KW-1185">Reference proteome</keyword>
<keyword evidence="4" id="KW-1015">Disulfide bond</keyword>
<evidence type="ECO:0000313" key="7">
    <source>
        <dbReference type="Proteomes" id="UP000504632"/>
    </source>
</evidence>
<evidence type="ECO:0000256" key="1">
    <source>
        <dbReference type="ARBA" id="ARBA00004613"/>
    </source>
</evidence>
<dbReference type="GO" id="GO:0004540">
    <property type="term" value="F:RNA nuclease activity"/>
    <property type="evidence" value="ECO:0007669"/>
    <property type="project" value="TreeGrafter"/>
</dbReference>
<feature type="domain" description="Ribonuclease A-domain" evidence="6">
    <location>
        <begin position="27"/>
        <end position="144"/>
    </location>
</feature>
<sequence length="150" mass="17136">MDIFRCALILTVILCAALPCDAQPANVQPRYRKFLSQHVNEHMNQHICTQVIHEREITETNSNRCKEVNSFIVADKKHIRDVCVRAGSPLGRDLYESTQPFQVVKCTLKSGVTRPHCQYKGSKQMRRITLGCDQGWPTHYDEDTVVITHG</sequence>
<evidence type="ECO:0000256" key="2">
    <source>
        <dbReference type="ARBA" id="ARBA00005600"/>
    </source>
</evidence>
<dbReference type="SMART" id="SM00092">
    <property type="entry name" value="RNAse_Pc"/>
    <property type="match status" value="1"/>
</dbReference>
<dbReference type="InterPro" id="IPR001427">
    <property type="entry name" value="RNaseA"/>
</dbReference>
<protein>
    <submittedName>
        <fullName evidence="8">Ribonuclease-like 3</fullName>
    </submittedName>
</protein>
<reference evidence="8" key="1">
    <citation type="submission" date="2025-08" db="UniProtKB">
        <authorList>
            <consortium name="RefSeq"/>
        </authorList>
    </citation>
    <scope>IDENTIFICATION</scope>
</reference>
<comment type="similarity">
    <text evidence="2">Belongs to the pancreatic ribonuclease family.</text>
</comment>
<dbReference type="GeneID" id="115807016"/>
<dbReference type="CTD" id="798787"/>
<comment type="subcellular location">
    <subcellularLocation>
        <location evidence="1">Secreted</location>
    </subcellularLocation>
</comment>
<dbReference type="Pfam" id="PF00074">
    <property type="entry name" value="RnaseA"/>
    <property type="match status" value="1"/>
</dbReference>
<dbReference type="PANTHER" id="PTHR11437:SF10">
    <property type="entry name" value="ANGIOGENIN-RELATED"/>
    <property type="match status" value="1"/>
</dbReference>
<evidence type="ECO:0000313" key="8">
    <source>
        <dbReference type="RefSeq" id="XP_030623736.1"/>
    </source>
</evidence>
<evidence type="ECO:0000259" key="6">
    <source>
        <dbReference type="SMART" id="SM00092"/>
    </source>
</evidence>
<dbReference type="Proteomes" id="UP000504632">
    <property type="component" value="Chromosome 1"/>
</dbReference>
<dbReference type="InterPro" id="IPR036816">
    <property type="entry name" value="RNaseA-like_dom_sf"/>
</dbReference>
<dbReference type="InterPro" id="IPR023412">
    <property type="entry name" value="RNaseA_domain"/>
</dbReference>
<organism evidence="7 8">
    <name type="scientific">Chanos chanos</name>
    <name type="common">Milkfish</name>
    <name type="synonym">Mugil chanos</name>
    <dbReference type="NCBI Taxonomy" id="29144"/>
    <lineage>
        <taxon>Eukaryota</taxon>
        <taxon>Metazoa</taxon>
        <taxon>Chordata</taxon>
        <taxon>Craniata</taxon>
        <taxon>Vertebrata</taxon>
        <taxon>Euteleostomi</taxon>
        <taxon>Actinopterygii</taxon>
        <taxon>Neopterygii</taxon>
        <taxon>Teleostei</taxon>
        <taxon>Ostariophysi</taxon>
        <taxon>Gonorynchiformes</taxon>
        <taxon>Chanidae</taxon>
        <taxon>Chanos</taxon>
    </lineage>
</organism>
<evidence type="ECO:0000256" key="4">
    <source>
        <dbReference type="ARBA" id="ARBA00023157"/>
    </source>
</evidence>
<keyword evidence="5" id="KW-0732">Signal</keyword>
<keyword evidence="3" id="KW-0964">Secreted</keyword>
<dbReference type="FunCoup" id="A0A6J2UXD8">
    <property type="interactions" value="1154"/>
</dbReference>
<accession>A0A6J2UXD8</accession>
<dbReference type="GO" id="GO:0005576">
    <property type="term" value="C:extracellular region"/>
    <property type="evidence" value="ECO:0007669"/>
    <property type="project" value="UniProtKB-SubCell"/>
</dbReference>
<dbReference type="OrthoDB" id="8573660at2759"/>
<gene>
    <name evidence="8" type="primary">rnasel3</name>
</gene>